<protein>
    <submittedName>
        <fullName evidence="1">Uncharacterized protein</fullName>
    </submittedName>
</protein>
<proteinExistence type="predicted"/>
<dbReference type="RefSeq" id="WP_357991165.1">
    <property type="nucleotide sequence ID" value="NZ_JBEYBR010000023.1"/>
</dbReference>
<keyword evidence="2" id="KW-1185">Reference proteome</keyword>
<dbReference type="EMBL" id="JBEYBR010000023">
    <property type="protein sequence ID" value="MEU2122475.1"/>
    <property type="molecule type" value="Genomic_DNA"/>
</dbReference>
<reference evidence="1 2" key="1">
    <citation type="submission" date="2024-06" db="EMBL/GenBank/DDBJ databases">
        <title>The Natural Products Discovery Center: Release of the First 8490 Sequenced Strains for Exploring Actinobacteria Biosynthetic Diversity.</title>
        <authorList>
            <person name="Kalkreuter E."/>
            <person name="Kautsar S.A."/>
            <person name="Yang D."/>
            <person name="Bader C.D."/>
            <person name="Teijaro C.N."/>
            <person name="Fluegel L."/>
            <person name="Davis C.M."/>
            <person name="Simpson J.R."/>
            <person name="Lauterbach L."/>
            <person name="Steele A.D."/>
            <person name="Gui C."/>
            <person name="Meng S."/>
            <person name="Li G."/>
            <person name="Viehrig K."/>
            <person name="Ye F."/>
            <person name="Su P."/>
            <person name="Kiefer A.F."/>
            <person name="Nichols A."/>
            <person name="Cepeda A.J."/>
            <person name="Yan W."/>
            <person name="Fan B."/>
            <person name="Jiang Y."/>
            <person name="Adhikari A."/>
            <person name="Zheng C.-J."/>
            <person name="Schuster L."/>
            <person name="Cowan T.M."/>
            <person name="Smanski M.J."/>
            <person name="Chevrette M.G."/>
            <person name="De Carvalho L.P.S."/>
            <person name="Shen B."/>
        </authorList>
    </citation>
    <scope>NUCLEOTIDE SEQUENCE [LARGE SCALE GENOMIC DNA]</scope>
    <source>
        <strain evidence="1 2">NPDC019434</strain>
    </source>
</reference>
<comment type="caution">
    <text evidence="1">The sequence shown here is derived from an EMBL/GenBank/DDBJ whole genome shotgun (WGS) entry which is preliminary data.</text>
</comment>
<evidence type="ECO:0000313" key="1">
    <source>
        <dbReference type="EMBL" id="MEU2122475.1"/>
    </source>
</evidence>
<gene>
    <name evidence="1" type="ORF">ABZ507_11715</name>
</gene>
<name>A0ABV2X998_9NOCA</name>
<evidence type="ECO:0000313" key="2">
    <source>
        <dbReference type="Proteomes" id="UP001550535"/>
    </source>
</evidence>
<sequence>MNAAGEVVVDVAALPVQRFAGQPWYGRREVVGRVEDVGALVVPTISRVGR</sequence>
<accession>A0ABV2X998</accession>
<organism evidence="1 2">
    <name type="scientific">Nocardia niwae</name>
    <dbReference type="NCBI Taxonomy" id="626084"/>
    <lineage>
        <taxon>Bacteria</taxon>
        <taxon>Bacillati</taxon>
        <taxon>Actinomycetota</taxon>
        <taxon>Actinomycetes</taxon>
        <taxon>Mycobacteriales</taxon>
        <taxon>Nocardiaceae</taxon>
        <taxon>Nocardia</taxon>
    </lineage>
</organism>
<dbReference type="Proteomes" id="UP001550535">
    <property type="component" value="Unassembled WGS sequence"/>
</dbReference>